<dbReference type="PROSITE" id="PS50846">
    <property type="entry name" value="HMA_2"/>
    <property type="match status" value="1"/>
</dbReference>
<evidence type="ECO:0000256" key="7">
    <source>
        <dbReference type="SAM" id="MobiDB-lite"/>
    </source>
</evidence>
<name>A0ABC8UIA4_9AQUA</name>
<gene>
    <name evidence="9" type="ORF">ILEXP_LOCUS50783</name>
</gene>
<comment type="subcellular location">
    <subcellularLocation>
        <location evidence="1">Membrane</location>
        <topology evidence="1">Peripheral membrane protein</topology>
    </subcellularLocation>
</comment>
<dbReference type="GO" id="GO:0009626">
    <property type="term" value="P:plant-type hypersensitive response"/>
    <property type="evidence" value="ECO:0007669"/>
    <property type="project" value="UniProtKB-KW"/>
</dbReference>
<evidence type="ECO:0000256" key="1">
    <source>
        <dbReference type="ARBA" id="ARBA00004170"/>
    </source>
</evidence>
<dbReference type="GO" id="GO:0016020">
    <property type="term" value="C:membrane"/>
    <property type="evidence" value="ECO:0007669"/>
    <property type="project" value="UniProtKB-SubCell"/>
</dbReference>
<evidence type="ECO:0000259" key="8">
    <source>
        <dbReference type="PROSITE" id="PS50846"/>
    </source>
</evidence>
<dbReference type="Proteomes" id="UP001642360">
    <property type="component" value="Unassembled WGS sequence"/>
</dbReference>
<dbReference type="Gene3D" id="3.50.50.60">
    <property type="entry name" value="FAD/NAD(P)-binding domain"/>
    <property type="match status" value="2"/>
</dbReference>
<feature type="domain" description="HMA" evidence="8">
    <location>
        <begin position="197"/>
        <end position="278"/>
    </location>
</feature>
<dbReference type="Pfam" id="PF00403">
    <property type="entry name" value="HMA"/>
    <property type="match status" value="1"/>
</dbReference>
<dbReference type="Gene3D" id="3.30.70.100">
    <property type="match status" value="1"/>
</dbReference>
<dbReference type="InterPro" id="IPR051863">
    <property type="entry name" value="HIPP"/>
</dbReference>
<keyword evidence="3" id="KW-0479">Metal-binding</keyword>
<feature type="compositionally biased region" description="Basic and acidic residues" evidence="7">
    <location>
        <begin position="266"/>
        <end position="290"/>
    </location>
</feature>
<dbReference type="AlphaFoldDB" id="A0ABC8UIA4"/>
<dbReference type="InterPro" id="IPR036163">
    <property type="entry name" value="HMA_dom_sf"/>
</dbReference>
<evidence type="ECO:0000256" key="6">
    <source>
        <dbReference type="ARBA" id="ARBA00024045"/>
    </source>
</evidence>
<feature type="region of interest" description="Disordered" evidence="7">
    <location>
        <begin position="266"/>
        <end position="291"/>
    </location>
</feature>
<reference evidence="9 10" key="1">
    <citation type="submission" date="2024-02" db="EMBL/GenBank/DDBJ databases">
        <authorList>
            <person name="Vignale AGUSTIN F."/>
            <person name="Sosa J E."/>
            <person name="Modenutti C."/>
        </authorList>
    </citation>
    <scope>NUCLEOTIDE SEQUENCE [LARGE SCALE GENOMIC DNA]</scope>
</reference>
<evidence type="ECO:0000313" key="10">
    <source>
        <dbReference type="Proteomes" id="UP001642360"/>
    </source>
</evidence>
<dbReference type="EMBL" id="CAUOFW020007835">
    <property type="protein sequence ID" value="CAK9180756.1"/>
    <property type="molecule type" value="Genomic_DNA"/>
</dbReference>
<protein>
    <recommendedName>
        <fullName evidence="8">HMA domain-containing protein</fullName>
    </recommendedName>
</protein>
<keyword evidence="4" id="KW-0449">Lipoprotein</keyword>
<proteinExistence type="inferred from homology"/>
<comment type="caution">
    <text evidence="9">The sequence shown here is derived from an EMBL/GenBank/DDBJ whole genome shotgun (WGS) entry which is preliminary data.</text>
</comment>
<evidence type="ECO:0000256" key="5">
    <source>
        <dbReference type="ARBA" id="ARBA00023289"/>
    </source>
</evidence>
<accession>A0ABC8UIA4</accession>
<evidence type="ECO:0000256" key="3">
    <source>
        <dbReference type="ARBA" id="ARBA00022723"/>
    </source>
</evidence>
<keyword evidence="10" id="KW-1185">Reference proteome</keyword>
<dbReference type="SUPFAM" id="SSF55008">
    <property type="entry name" value="HMA, heavy metal-associated domain"/>
    <property type="match status" value="1"/>
</dbReference>
<keyword evidence="2" id="KW-0488">Methylation</keyword>
<dbReference type="InterPro" id="IPR006121">
    <property type="entry name" value="HMA_dom"/>
</dbReference>
<evidence type="ECO:0000256" key="2">
    <source>
        <dbReference type="ARBA" id="ARBA00022481"/>
    </source>
</evidence>
<comment type="similarity">
    <text evidence="6">Belongs to the HIPP family.</text>
</comment>
<dbReference type="PANTHER" id="PTHR45811">
    <property type="entry name" value="COPPER TRANSPORT PROTEIN FAMILY-RELATED"/>
    <property type="match status" value="1"/>
</dbReference>
<sequence length="326" mass="35164">MGLLDAHLNIKILVEMITFVKCGTLMVLLLKSKLEEQIQESCSSMEKIRGNLHGVHCIQDVEDADSLIPAISNYFLGEITEVEVVDGGGYIGLEVVAAAVGWKLDTTSNYFLGEITEVEVVDGGGYIGQEVVAAAVGWKLDTTSGFPIESSEDGSDGHVAAVKLQNGSLIETAIVIGAKHDVGPFESAGLNATVGGIQKVVLSLDLHDDKAKQKAMKAVSSIPGIESISMSMKDKKLTVVGDVDPVVVVSKLRKWYPEILTVGPKEAEKKKDEGKKAEGKKDDDKKKDPNEQIADLVKAYKAYNPYMTQHYHVYSAEENPNACVIC</sequence>
<dbReference type="GO" id="GO:0046872">
    <property type="term" value="F:metal ion binding"/>
    <property type="evidence" value="ECO:0007669"/>
    <property type="project" value="UniProtKB-KW"/>
</dbReference>
<dbReference type="PANTHER" id="PTHR45811:SF50">
    <property type="entry name" value="HEAVY METAL-ASSOCIATED ISOPRENYLATED PLANT PROTEIN 12-RELATED"/>
    <property type="match status" value="1"/>
</dbReference>
<organism evidence="9 10">
    <name type="scientific">Ilex paraguariensis</name>
    <name type="common">yerba mate</name>
    <dbReference type="NCBI Taxonomy" id="185542"/>
    <lineage>
        <taxon>Eukaryota</taxon>
        <taxon>Viridiplantae</taxon>
        <taxon>Streptophyta</taxon>
        <taxon>Embryophyta</taxon>
        <taxon>Tracheophyta</taxon>
        <taxon>Spermatophyta</taxon>
        <taxon>Magnoliopsida</taxon>
        <taxon>eudicotyledons</taxon>
        <taxon>Gunneridae</taxon>
        <taxon>Pentapetalae</taxon>
        <taxon>asterids</taxon>
        <taxon>campanulids</taxon>
        <taxon>Aquifoliales</taxon>
        <taxon>Aquifoliaceae</taxon>
        <taxon>Ilex</taxon>
    </lineage>
</organism>
<evidence type="ECO:0000256" key="4">
    <source>
        <dbReference type="ARBA" id="ARBA00023288"/>
    </source>
</evidence>
<dbReference type="InterPro" id="IPR036188">
    <property type="entry name" value="FAD/NAD-bd_sf"/>
</dbReference>
<keyword evidence="5" id="KW-0636">Prenylation</keyword>
<evidence type="ECO:0000313" key="9">
    <source>
        <dbReference type="EMBL" id="CAK9180756.1"/>
    </source>
</evidence>